<accession>A0ACC7MFD4</accession>
<gene>
    <name evidence="1" type="ORF">QPK29_021025</name>
</gene>
<organism evidence="1 2">
    <name type="scientific">Massilia orientalis</name>
    <dbReference type="NCBI Taxonomy" id="3050128"/>
    <lineage>
        <taxon>Bacteria</taxon>
        <taxon>Pseudomonadati</taxon>
        <taxon>Pseudomonadota</taxon>
        <taxon>Betaproteobacteria</taxon>
        <taxon>Burkholderiales</taxon>
        <taxon>Oxalobacteraceae</taxon>
        <taxon>Telluria group</taxon>
        <taxon>Massilia</taxon>
    </lineage>
</organism>
<comment type="caution">
    <text evidence="1">The sequence shown here is derived from an EMBL/GenBank/DDBJ whole genome shotgun (WGS) entry which is preliminary data.</text>
</comment>
<evidence type="ECO:0000313" key="1">
    <source>
        <dbReference type="EMBL" id="MFJ1470203.1"/>
    </source>
</evidence>
<dbReference type="Proteomes" id="UP001168096">
    <property type="component" value="Unassembled WGS sequence"/>
</dbReference>
<evidence type="ECO:0000313" key="2">
    <source>
        <dbReference type="Proteomes" id="UP001168096"/>
    </source>
</evidence>
<name>A0ACC7MFD4_9BURK</name>
<reference evidence="1" key="1">
    <citation type="submission" date="2024-11" db="EMBL/GenBank/DDBJ databases">
        <title>Description of Massilia orientalis sp. nov., isolated from rhizosphere soil of Ageratina adenophora.</title>
        <authorList>
            <person name="Wang Y."/>
        </authorList>
    </citation>
    <scope>NUCLEOTIDE SEQUENCE</scope>
    <source>
        <strain evidence="1">YIM B02787</strain>
    </source>
</reference>
<keyword evidence="2" id="KW-1185">Reference proteome</keyword>
<sequence length="310" mass="32350">MSKQPSRAFASAFAAAMSDTAVQVARHEVISKRMTAAATAAIASLVLGLTAAPAPAHAQSGNNVARAALDVVGSVVGGALGSQIGGGNGKKAATVAGAAAGVWAAEAVQSGSLQPQRGRSINNDSFGPVISSGWSNTRMPSAAAVTVYSRGALPDASYTRLPERQLSLQSGTTQMSEERMGKLIGMEGAFLRARDGYARAIYASEQAEDDAALDAGNRGVQQKLSAADAQQRQAQSDYNTARGTFVNAVRHMGERGYDVHYFAHSYNLSQARVTAGDMRHGDVVRVTRGARIVENYDDADAVRGESFSNR</sequence>
<proteinExistence type="predicted"/>
<dbReference type="EMBL" id="JASNRB020000013">
    <property type="protein sequence ID" value="MFJ1470203.1"/>
    <property type="molecule type" value="Genomic_DNA"/>
</dbReference>
<protein>
    <submittedName>
        <fullName evidence="1">Glycine zipper 2TM domain-containing protein</fullName>
    </submittedName>
</protein>